<dbReference type="Proteomes" id="UP000567293">
    <property type="component" value="Unassembled WGS sequence"/>
</dbReference>
<dbReference type="Gene3D" id="3.30.470.20">
    <property type="entry name" value="ATP-grasp fold, B domain"/>
    <property type="match status" value="1"/>
</dbReference>
<organism evidence="1 2">
    <name type="scientific">Candidatus Acidiferrum panamense</name>
    <dbReference type="NCBI Taxonomy" id="2741543"/>
    <lineage>
        <taxon>Bacteria</taxon>
        <taxon>Pseudomonadati</taxon>
        <taxon>Acidobacteriota</taxon>
        <taxon>Terriglobia</taxon>
        <taxon>Candidatus Acidiferrales</taxon>
        <taxon>Candidatus Acidiferrum</taxon>
    </lineage>
</organism>
<name>A0A7V8SVL4_9BACT</name>
<protein>
    <submittedName>
        <fullName evidence="1">ATP-grasp domain-containing protein</fullName>
    </submittedName>
</protein>
<comment type="caution">
    <text evidence="1">The sequence shown here is derived from an EMBL/GenBank/DDBJ whole genome shotgun (WGS) entry which is preliminary data.</text>
</comment>
<keyword evidence="2" id="KW-1185">Reference proteome</keyword>
<evidence type="ECO:0000313" key="2">
    <source>
        <dbReference type="Proteomes" id="UP000567293"/>
    </source>
</evidence>
<accession>A0A7V8SVL4</accession>
<feature type="non-terminal residue" evidence="1">
    <location>
        <position position="266"/>
    </location>
</feature>
<dbReference type="EMBL" id="JACDQQ010000316">
    <property type="protein sequence ID" value="MBA0083986.1"/>
    <property type="molecule type" value="Genomic_DNA"/>
</dbReference>
<gene>
    <name evidence="1" type="ORF">HRJ53_03230</name>
</gene>
<dbReference type="AlphaFoldDB" id="A0A7V8SVL4"/>
<sequence>MATATIAILAEHAAQVAERAGGSCGALLMGADYRALGVARSLGRRKIPVWVIKQGGHLVAAASRYVRRSVPWPEAEDAEKIDFLLDLSVKNGLKDWALVPTDDCAVCLASVYHDLLSKQYRVTVPRWEKLRWACDKRLLHELAEALGIHQPWTKCISAEQDVARVDCPFPVILKPAIRLKPTSLAIPKAWRADDREALLRRFKEASSLVPAEDLIIQEVVPGGGETQFSYAALCQDGLPLASVVAKRLRQYPKDFGQFSTFVETVS</sequence>
<dbReference type="SUPFAM" id="SSF56059">
    <property type="entry name" value="Glutathione synthetase ATP-binding domain-like"/>
    <property type="match status" value="1"/>
</dbReference>
<reference evidence="1" key="1">
    <citation type="submission" date="2020-06" db="EMBL/GenBank/DDBJ databases">
        <title>Legume-microbial interactions unlock mineral nutrients during tropical forest succession.</title>
        <authorList>
            <person name="Epihov D.Z."/>
        </authorList>
    </citation>
    <scope>NUCLEOTIDE SEQUENCE [LARGE SCALE GENOMIC DNA]</scope>
    <source>
        <strain evidence="1">Pan2503</strain>
    </source>
</reference>
<proteinExistence type="predicted"/>
<evidence type="ECO:0000313" key="1">
    <source>
        <dbReference type="EMBL" id="MBA0083986.1"/>
    </source>
</evidence>